<reference evidence="24 25" key="1">
    <citation type="journal article" date="2007" name="Science">
        <title>Sea anemone genome reveals ancestral eumetazoan gene repertoire and genomic organization.</title>
        <authorList>
            <person name="Putnam N.H."/>
            <person name="Srivastava M."/>
            <person name="Hellsten U."/>
            <person name="Dirks B."/>
            <person name="Chapman J."/>
            <person name="Salamov A."/>
            <person name="Terry A."/>
            <person name="Shapiro H."/>
            <person name="Lindquist E."/>
            <person name="Kapitonov V.V."/>
            <person name="Jurka J."/>
            <person name="Genikhovich G."/>
            <person name="Grigoriev I.V."/>
            <person name="Lucas S.M."/>
            <person name="Steele R.E."/>
            <person name="Finnerty J.R."/>
            <person name="Technau U."/>
            <person name="Martindale M.Q."/>
            <person name="Rokhsar D.S."/>
        </authorList>
    </citation>
    <scope>NUCLEOTIDE SEQUENCE [LARGE SCALE GENOMIC DNA]</scope>
    <source>
        <strain evidence="25">CH2 X CH6</strain>
    </source>
</reference>
<evidence type="ECO:0000256" key="13">
    <source>
        <dbReference type="ARBA" id="ARBA00023098"/>
    </source>
</evidence>
<dbReference type="EC" id="1.3.1.22" evidence="4"/>
<dbReference type="Proteomes" id="UP000001593">
    <property type="component" value="Unassembled WGS sequence"/>
</dbReference>
<dbReference type="OrthoDB" id="5788137at2759"/>
<evidence type="ECO:0000313" key="25">
    <source>
        <dbReference type="Proteomes" id="UP000001593"/>
    </source>
</evidence>
<dbReference type="FunFam" id="1.20.120.1630:FF:000002">
    <property type="entry name" value="Steroid 5 alpha-reductase 1"/>
    <property type="match status" value="1"/>
</dbReference>
<dbReference type="Gene3D" id="1.20.120.1630">
    <property type="match status" value="1"/>
</dbReference>
<evidence type="ECO:0000256" key="14">
    <source>
        <dbReference type="ARBA" id="ARBA00023136"/>
    </source>
</evidence>
<dbReference type="InterPro" id="IPR001104">
    <property type="entry name" value="3-oxo-5_a-steroid_4-DH_C"/>
</dbReference>
<evidence type="ECO:0000256" key="17">
    <source>
        <dbReference type="ARBA" id="ARBA00041664"/>
    </source>
</evidence>
<dbReference type="KEGG" id="nve:5518934"/>
<dbReference type="GO" id="GO:0042446">
    <property type="term" value="P:hormone biosynthetic process"/>
    <property type="evidence" value="ECO:0000318"/>
    <property type="project" value="GO_Central"/>
</dbReference>
<dbReference type="Pfam" id="PF02544">
    <property type="entry name" value="Steroid_dh"/>
    <property type="match status" value="1"/>
</dbReference>
<dbReference type="InParanoid" id="A7RP43"/>
<evidence type="ECO:0000256" key="12">
    <source>
        <dbReference type="ARBA" id="ARBA00023002"/>
    </source>
</evidence>
<evidence type="ECO:0000256" key="1">
    <source>
        <dbReference type="ARBA" id="ARBA00004154"/>
    </source>
</evidence>
<evidence type="ECO:0000256" key="2">
    <source>
        <dbReference type="ARBA" id="ARBA00004477"/>
    </source>
</evidence>
<comment type="catalytic activity">
    <reaction evidence="19">
        <text>5alpha-pregnane-3,20-dione + NADP(+) = progesterone + NADPH + H(+)</text>
        <dbReference type="Rhea" id="RHEA:21952"/>
        <dbReference type="ChEBI" id="CHEBI:15378"/>
        <dbReference type="ChEBI" id="CHEBI:17026"/>
        <dbReference type="ChEBI" id="CHEBI:28952"/>
        <dbReference type="ChEBI" id="CHEBI:57783"/>
        <dbReference type="ChEBI" id="CHEBI:58349"/>
        <dbReference type="EC" id="1.3.1.22"/>
    </reaction>
    <physiologicalReaction direction="right-to-left" evidence="19">
        <dbReference type="Rhea" id="RHEA:21954"/>
    </physiologicalReaction>
</comment>
<evidence type="ECO:0000256" key="7">
    <source>
        <dbReference type="ARBA" id="ARBA00022824"/>
    </source>
</evidence>
<organism evidence="24 25">
    <name type="scientific">Nematostella vectensis</name>
    <name type="common">Starlet sea anemone</name>
    <dbReference type="NCBI Taxonomy" id="45351"/>
    <lineage>
        <taxon>Eukaryota</taxon>
        <taxon>Metazoa</taxon>
        <taxon>Cnidaria</taxon>
        <taxon>Anthozoa</taxon>
        <taxon>Hexacorallia</taxon>
        <taxon>Actiniaria</taxon>
        <taxon>Edwardsiidae</taxon>
        <taxon>Nematostella</taxon>
    </lineage>
</organism>
<evidence type="ECO:0000256" key="5">
    <source>
        <dbReference type="ARBA" id="ARBA00022692"/>
    </source>
</evidence>
<dbReference type="GO" id="GO:0047751">
    <property type="term" value="F:3-oxo-5-alpha-steroid 4-dehydrogenase (NADP+) activity"/>
    <property type="evidence" value="ECO:0007669"/>
    <property type="project" value="UniProtKB-EC"/>
</dbReference>
<evidence type="ECO:0000256" key="22">
    <source>
        <dbReference type="SAM" id="Phobius"/>
    </source>
</evidence>
<dbReference type="HOGENOM" id="CLU_065395_1_1_1"/>
<keyword evidence="8" id="KW-0492">Microsome</keyword>
<sequence>LQCLKAEYGRYFNSKSEARWGWGVNAKFAWFTQETPMLALPVYYMLSTGRLGWNPNSVLLSFIIIHYFRRVFIYSFQLKGGKPTPISLWLMCIVYTLTNGYIHGRYFTEYAKYDKKWLSDPRFLCGTLMFFTGLFLNIQSDNILTSLRKPGEVGYKIPRGGLFEYVSGANFCSEILEWSGFALASCSYPGFTYAFFTLCNVGPRAIQHHKFYVEKFEDYPKSRKALIPWLL</sequence>
<evidence type="ECO:0000256" key="3">
    <source>
        <dbReference type="ARBA" id="ARBA00007742"/>
    </source>
</evidence>
<keyword evidence="13" id="KW-0443">Lipid metabolism</keyword>
<evidence type="ECO:0000256" key="11">
    <source>
        <dbReference type="ARBA" id="ARBA00022989"/>
    </source>
</evidence>
<evidence type="ECO:0000256" key="21">
    <source>
        <dbReference type="ARBA" id="ARBA00049397"/>
    </source>
</evidence>
<protein>
    <recommendedName>
        <fullName evidence="16">3-oxo-5-alpha-steroid 4-dehydrogenase 1</fullName>
        <ecNumber evidence="4">1.3.1.22</ecNumber>
    </recommendedName>
    <alternativeName>
        <fullName evidence="17">SR type 1</fullName>
    </alternativeName>
    <alternativeName>
        <fullName evidence="18">Steroid 5-alpha-reductase 1</fullName>
    </alternativeName>
</protein>
<feature type="transmembrane region" description="Helical" evidence="22">
    <location>
        <begin position="58"/>
        <end position="78"/>
    </location>
</feature>
<comment type="catalytic activity">
    <reaction evidence="21">
        <text>17beta-hydroxy-5alpha-androstan-3-one + NADP(+) = testosterone + NADPH + H(+)</text>
        <dbReference type="Rhea" id="RHEA:50820"/>
        <dbReference type="ChEBI" id="CHEBI:15378"/>
        <dbReference type="ChEBI" id="CHEBI:16330"/>
        <dbReference type="ChEBI" id="CHEBI:17347"/>
        <dbReference type="ChEBI" id="CHEBI:57783"/>
        <dbReference type="ChEBI" id="CHEBI:58349"/>
        <dbReference type="EC" id="1.3.1.22"/>
    </reaction>
    <physiologicalReaction direction="right-to-left" evidence="21">
        <dbReference type="Rhea" id="RHEA:50822"/>
    </physiologicalReaction>
</comment>
<dbReference type="GO" id="GO:0007548">
    <property type="term" value="P:sex differentiation"/>
    <property type="evidence" value="ECO:0007669"/>
    <property type="project" value="UniProtKB-KW"/>
</dbReference>
<dbReference type="eggNOG" id="KOG1638">
    <property type="taxonomic scope" value="Eukaryota"/>
</dbReference>
<dbReference type="PROSITE" id="PS50244">
    <property type="entry name" value="S5A_REDUCTASE"/>
    <property type="match status" value="1"/>
</dbReference>
<evidence type="ECO:0000256" key="9">
    <source>
        <dbReference type="ARBA" id="ARBA00022857"/>
    </source>
</evidence>
<keyword evidence="6" id="KW-0221">Differentiation</keyword>
<dbReference type="GO" id="GO:0005789">
    <property type="term" value="C:endoplasmic reticulum membrane"/>
    <property type="evidence" value="ECO:0007669"/>
    <property type="project" value="UniProtKB-SubCell"/>
</dbReference>
<keyword evidence="25" id="KW-1185">Reference proteome</keyword>
<evidence type="ECO:0000259" key="23">
    <source>
        <dbReference type="Pfam" id="PF02544"/>
    </source>
</evidence>
<dbReference type="OMA" id="MFCVYNG"/>
<keyword evidence="14 22" id="KW-0472">Membrane</keyword>
<feature type="domain" description="3-oxo-5-alpha-steroid 4-dehydrogenase C-terminal" evidence="23">
    <location>
        <begin position="83"/>
        <end position="230"/>
    </location>
</feature>
<evidence type="ECO:0000256" key="6">
    <source>
        <dbReference type="ARBA" id="ARBA00022782"/>
    </source>
</evidence>
<comment type="catalytic activity">
    <reaction evidence="20">
        <text>androst-4-ene-3,17-dione + NADPH + H(+) = 5alpha-androstan-3,17-dione + NADP(+)</text>
        <dbReference type="Rhea" id="RHEA:50816"/>
        <dbReference type="ChEBI" id="CHEBI:15378"/>
        <dbReference type="ChEBI" id="CHEBI:15994"/>
        <dbReference type="ChEBI" id="CHEBI:16422"/>
        <dbReference type="ChEBI" id="CHEBI:57783"/>
        <dbReference type="ChEBI" id="CHEBI:58349"/>
    </reaction>
    <physiologicalReaction direction="left-to-right" evidence="20">
        <dbReference type="Rhea" id="RHEA:50817"/>
    </physiologicalReaction>
</comment>
<dbReference type="GO" id="GO:0006694">
    <property type="term" value="P:steroid biosynthetic process"/>
    <property type="evidence" value="ECO:0000318"/>
    <property type="project" value="GO_Central"/>
</dbReference>
<proteinExistence type="inferred from homology"/>
<dbReference type="PANTHER" id="PTHR10556">
    <property type="entry name" value="3-OXO-5-ALPHA-STEROID 4-DEHYDROGENASE"/>
    <property type="match status" value="1"/>
</dbReference>
<dbReference type="STRING" id="45351.A7RP43"/>
<name>A7RP43_NEMVE</name>
<evidence type="ECO:0000256" key="18">
    <source>
        <dbReference type="ARBA" id="ARBA00042579"/>
    </source>
</evidence>
<evidence type="ECO:0000256" key="16">
    <source>
        <dbReference type="ARBA" id="ARBA00039428"/>
    </source>
</evidence>
<dbReference type="PIRSF" id="PIRSF015596">
    <property type="entry name" value="5_alpha-SR2"/>
    <property type="match status" value="1"/>
</dbReference>
<dbReference type="InterPro" id="IPR016636">
    <property type="entry name" value="3-oxo-5-alpha-steroid_4-DH"/>
</dbReference>
<evidence type="ECO:0000256" key="15">
    <source>
        <dbReference type="ARBA" id="ARBA00037789"/>
    </source>
</evidence>
<dbReference type="InterPro" id="IPR039357">
    <property type="entry name" value="SRD5A/TECR"/>
</dbReference>
<comment type="subcellular location">
    <subcellularLocation>
        <location evidence="2">Endoplasmic reticulum membrane</location>
        <topology evidence="2">Multi-pass membrane protein</topology>
    </subcellularLocation>
    <subcellularLocation>
        <location evidence="1">Microsome membrane</location>
        <topology evidence="1">Multi-pass membrane protein</topology>
    </subcellularLocation>
</comment>
<keyword evidence="12" id="KW-0560">Oxidoreductase</keyword>
<dbReference type="PANTHER" id="PTHR10556:SF57">
    <property type="entry name" value="3-OXO-5-ALPHA-STEROID 4-DEHYDROGENASE 1"/>
    <property type="match status" value="1"/>
</dbReference>
<keyword evidence="7" id="KW-0256">Endoplasmic reticulum</keyword>
<dbReference type="GO" id="GO:0030154">
    <property type="term" value="P:cell differentiation"/>
    <property type="evidence" value="ECO:0007669"/>
    <property type="project" value="UniProtKB-KW"/>
</dbReference>
<keyword evidence="10" id="KW-0726">Sexual differentiation</keyword>
<dbReference type="EMBL" id="DS469524">
    <property type="protein sequence ID" value="EDO46848.1"/>
    <property type="molecule type" value="Genomic_DNA"/>
</dbReference>
<dbReference type="PhylomeDB" id="A7RP43"/>
<feature type="transmembrane region" description="Helical" evidence="22">
    <location>
        <begin position="84"/>
        <end position="102"/>
    </location>
</feature>
<comment type="function">
    <text evidence="15">Converts testosterone into 5-alpha-dihydrotestosterone and progesterone or corticosterone into their corresponding 5-alpha-3-oxosteroids. It plays a central role in sexual differentiation and androgen physiology.</text>
</comment>
<comment type="similarity">
    <text evidence="3">Belongs to the steroid 5-alpha reductase family.</text>
</comment>
<dbReference type="GO" id="GO:0003865">
    <property type="term" value="F:3-oxo-5-alpha-steroid 4-dehydrogenase activity"/>
    <property type="evidence" value="ECO:0000318"/>
    <property type="project" value="GO_Central"/>
</dbReference>
<feature type="non-terminal residue" evidence="24">
    <location>
        <position position="231"/>
    </location>
</feature>
<evidence type="ECO:0000256" key="20">
    <source>
        <dbReference type="ARBA" id="ARBA00049166"/>
    </source>
</evidence>
<keyword evidence="11 22" id="KW-1133">Transmembrane helix</keyword>
<feature type="transmembrane region" description="Helical" evidence="22">
    <location>
        <begin position="123"/>
        <end position="140"/>
    </location>
</feature>
<dbReference type="GO" id="GO:0006702">
    <property type="term" value="P:androgen biosynthetic process"/>
    <property type="evidence" value="ECO:0007669"/>
    <property type="project" value="UniProtKB-ARBA"/>
</dbReference>
<accession>A7RP43</accession>
<keyword evidence="9" id="KW-0521">NADP</keyword>
<dbReference type="AlphaFoldDB" id="A7RP43"/>
<evidence type="ECO:0000256" key="19">
    <source>
        <dbReference type="ARBA" id="ARBA00048292"/>
    </source>
</evidence>
<evidence type="ECO:0000256" key="10">
    <source>
        <dbReference type="ARBA" id="ARBA00022928"/>
    </source>
</evidence>
<gene>
    <name evidence="24" type="ORF">NEMVEDRAFT_v1g88448</name>
</gene>
<keyword evidence="5 22" id="KW-0812">Transmembrane</keyword>
<evidence type="ECO:0000256" key="4">
    <source>
        <dbReference type="ARBA" id="ARBA00012049"/>
    </source>
</evidence>
<evidence type="ECO:0000313" key="24">
    <source>
        <dbReference type="EMBL" id="EDO46848.1"/>
    </source>
</evidence>
<evidence type="ECO:0000256" key="8">
    <source>
        <dbReference type="ARBA" id="ARBA00022848"/>
    </source>
</evidence>